<feature type="site" description="Interaction with DNA" evidence="10">
    <location>
        <position position="35"/>
    </location>
</feature>
<dbReference type="InterPro" id="IPR006171">
    <property type="entry name" value="TOPRIM_dom"/>
</dbReference>
<dbReference type="SMART" id="SM00437">
    <property type="entry name" value="TOP1Ac"/>
    <property type="match status" value="1"/>
</dbReference>
<dbReference type="SUPFAM" id="SSF56712">
    <property type="entry name" value="Prokaryotic type I DNA topoisomerase"/>
    <property type="match status" value="1"/>
</dbReference>
<dbReference type="InterPro" id="IPR023405">
    <property type="entry name" value="Topo_IA_core_domain"/>
</dbReference>
<dbReference type="Gene3D" id="1.10.460.10">
    <property type="entry name" value="Topoisomerase I, domain 2"/>
    <property type="match status" value="1"/>
</dbReference>
<evidence type="ECO:0000256" key="5">
    <source>
        <dbReference type="ARBA" id="ARBA00022833"/>
    </source>
</evidence>
<feature type="site" description="Interaction with DNA" evidence="10">
    <location>
        <position position="495"/>
    </location>
</feature>
<dbReference type="InterPro" id="IPR023406">
    <property type="entry name" value="Topo_IA_AS"/>
</dbReference>
<accession>A0A5C0UH22</accession>
<dbReference type="InterPro" id="IPR025589">
    <property type="entry name" value="Toprim_C_rpt"/>
</dbReference>
<dbReference type="InterPro" id="IPR013497">
    <property type="entry name" value="Topo_IA_cen"/>
</dbReference>
<feature type="region of interest" description="Disordered" evidence="11">
    <location>
        <begin position="811"/>
        <end position="831"/>
    </location>
</feature>
<evidence type="ECO:0000256" key="11">
    <source>
        <dbReference type="SAM" id="MobiDB-lite"/>
    </source>
</evidence>
<keyword evidence="8 10" id="KW-0238">DNA-binding</keyword>
<evidence type="ECO:0000256" key="1">
    <source>
        <dbReference type="ARBA" id="ARBA00000213"/>
    </source>
</evidence>
<feature type="compositionally biased region" description="Basic residues" evidence="11">
    <location>
        <begin position="820"/>
        <end position="831"/>
    </location>
</feature>
<comment type="catalytic activity">
    <reaction evidence="1 10">
        <text>ATP-independent breakage of single-stranded DNA, followed by passage and rejoining.</text>
        <dbReference type="EC" id="5.6.2.1"/>
    </reaction>
</comment>
<evidence type="ECO:0000256" key="3">
    <source>
        <dbReference type="ARBA" id="ARBA00022723"/>
    </source>
</evidence>
<proteinExistence type="inferred from homology"/>
<keyword evidence="7 10" id="KW-0799">Topoisomerase</keyword>
<dbReference type="PROSITE" id="PS00396">
    <property type="entry name" value="TOPO_IA_1"/>
    <property type="match status" value="1"/>
</dbReference>
<name>A0A5C0UH22_9PROT</name>
<dbReference type="Proteomes" id="UP000324924">
    <property type="component" value="Chromosome"/>
</dbReference>
<evidence type="ECO:0000313" key="14">
    <source>
        <dbReference type="EMBL" id="QEK38997.1"/>
    </source>
</evidence>
<comment type="caution">
    <text evidence="10">Lacks conserved residue(s) required for the propagation of feature annotation.</text>
</comment>
<comment type="function">
    <text evidence="10">Releases the supercoiling and torsional tension of DNA, which is introduced during the DNA replication and transcription, by transiently cleaving and rejoining one strand of the DNA duplex. Introduces a single-strand break via transesterification at a target site in duplex DNA. The scissile phosphodiester is attacked by the catalytic tyrosine of the enzyme, resulting in the formation of a DNA-(5'-phosphotyrosyl)-enzyme intermediate and the expulsion of a 3'-OH DNA strand. The free DNA strand then undergoes passage around the unbroken strand, thus removing DNA supercoils. Finally, in the religation step, the DNA 3'-OH attacks the covalent intermediate to expel the active-site tyrosine and restore the DNA phosphodiester backbone.</text>
</comment>
<dbReference type="GO" id="GO:0005694">
    <property type="term" value="C:chromosome"/>
    <property type="evidence" value="ECO:0007669"/>
    <property type="project" value="InterPro"/>
</dbReference>
<dbReference type="InterPro" id="IPR013824">
    <property type="entry name" value="Topo_IA_cen_sub1"/>
</dbReference>
<dbReference type="OrthoDB" id="9804262at2"/>
<gene>
    <name evidence="10 14" type="primary">topA</name>
    <name evidence="14" type="ORF">FZC36_00920</name>
</gene>
<dbReference type="EMBL" id="CP043314">
    <property type="protein sequence ID" value="QEK38997.1"/>
    <property type="molecule type" value="Genomic_DNA"/>
</dbReference>
<evidence type="ECO:0000256" key="4">
    <source>
        <dbReference type="ARBA" id="ARBA00022771"/>
    </source>
</evidence>
<dbReference type="PANTHER" id="PTHR42785:SF1">
    <property type="entry name" value="DNA TOPOISOMERASE"/>
    <property type="match status" value="1"/>
</dbReference>
<feature type="site" description="Interaction with DNA" evidence="10">
    <location>
        <position position="143"/>
    </location>
</feature>
<dbReference type="HAMAP" id="MF_00952">
    <property type="entry name" value="Topoisom_1_prok"/>
    <property type="match status" value="1"/>
</dbReference>
<keyword evidence="5" id="KW-0862">Zinc</keyword>
<dbReference type="PROSITE" id="PS52039">
    <property type="entry name" value="TOPO_IA_2"/>
    <property type="match status" value="1"/>
</dbReference>
<dbReference type="Pfam" id="PF01131">
    <property type="entry name" value="Topoisom_bac"/>
    <property type="match status" value="1"/>
</dbReference>
<comment type="subunit">
    <text evidence="10">Monomer.</text>
</comment>
<dbReference type="InterPro" id="IPR003602">
    <property type="entry name" value="Topo_IA_DNA-bd_dom"/>
</dbReference>
<dbReference type="GO" id="GO:0003677">
    <property type="term" value="F:DNA binding"/>
    <property type="evidence" value="ECO:0007669"/>
    <property type="project" value="UniProtKB-KW"/>
</dbReference>
<feature type="site" description="Interaction with DNA" evidence="10">
    <location>
        <position position="310"/>
    </location>
</feature>
<reference evidence="14 15" key="1">
    <citation type="submission" date="2019-08" db="EMBL/GenBank/DDBJ databases">
        <title>Highly reduced genomes of protist endosymbionts show evolutionary convergence.</title>
        <authorList>
            <person name="George E."/>
            <person name="Husnik F."/>
            <person name="Tashyreva D."/>
            <person name="Prokopchuk G."/>
            <person name="Horak A."/>
            <person name="Kwong W.K."/>
            <person name="Lukes J."/>
            <person name="Keeling P.J."/>
        </authorList>
    </citation>
    <scope>NUCLEOTIDE SEQUENCE [LARGE SCALE GENOMIC DNA]</scope>
    <source>
        <strain evidence="14">1604HC</strain>
    </source>
</reference>
<evidence type="ECO:0000256" key="9">
    <source>
        <dbReference type="ARBA" id="ARBA00023235"/>
    </source>
</evidence>
<dbReference type="InterPro" id="IPR013825">
    <property type="entry name" value="Topo_IA_cen_sub2"/>
</dbReference>
<evidence type="ECO:0000256" key="2">
    <source>
        <dbReference type="ARBA" id="ARBA00009446"/>
    </source>
</evidence>
<sequence length="831" mass="95140">MRLIIVESPTKAVAISGYLKGFENGPYKVIASYGHVRALAKKSGSIDVEKDFKMKWEDVSTASEVIKKIVDEAKKSKEVILATDPDREGEAISWHIVQILRENKVDVKFSRMVFNSITPNEVKNALKNLRSINDELVSAYKARKALDYLVGFNLSPVLWKKLPCRSNQKVQSAGRVQSAALRIIVERENEIVNFESKPYWTISGDFVQETNSFEADLDYYNNEKIEKFSWTEDSVKAAKEVLEKEEYSVSKIDKTEQKRNPLAPFITSTMQQEAASRLDWKPYETMRVAQKLYEGVKVGSAVIGLITYMRTDSVKISDQGIKECRDFISDSFGNNYVSKSVNQYKSRAKNAQEAHEAIRPTKFDFTPEKVQDYLDEKSLKLYRLIWNRSVASQMSHALYDKMTINIESKSSAWKSTGSKLKFDGYQKVYGKEESEEQVIWNCKEGSVSCDEVNINQHETKPPNRFTETGIIKYLEEHGIGRPSTYANILSTLEYRGYVTKNRKTLIPSEIGWLVTGFLKNNFEKFIENDFTSDMEEKLDSIANGKQDLHELLETFWKDFEKYIEKTDDLDPKSVMLDISSTYTKFFFDQDEIPNCPKCSDGKQELKVGKGSAFLSCSNYPDCNWSKSASSKIDSDMILGDDPKTGLPIALKYGPYGYYLQIGQKSDTDFKRIALPKNMKDPGNMNLENALKIVNSDSVLGDDPETGLKINLKHGPYGYYIQIGEKSDEGFKRIPVPKIFRNPENITFEEAIKIRSLPLKMGEYNDHDVHVDIGRFGPHLLYNNVYISIKKRNPFEVTWDDCLEILESPESKKKIDQKSKEKPKKPRKSYKK</sequence>
<dbReference type="InterPro" id="IPR013498">
    <property type="entry name" value="Topo_IA_Znf"/>
</dbReference>
<keyword evidence="9 10" id="KW-0413">Isomerase</keyword>
<feature type="active site" description="O-(5'-phospho-DNA)-tyrosine intermediate" evidence="10">
    <location>
        <position position="308"/>
    </location>
</feature>
<evidence type="ECO:0000256" key="10">
    <source>
        <dbReference type="HAMAP-Rule" id="MF_00952"/>
    </source>
</evidence>
<dbReference type="RefSeq" id="WP_148972120.1">
    <property type="nucleotide sequence ID" value="NZ_CP043314.1"/>
</dbReference>
<keyword evidence="3" id="KW-0479">Metal-binding</keyword>
<comment type="similarity">
    <text evidence="2 10">Belongs to the type IA topoisomerase family.</text>
</comment>
<evidence type="ECO:0000313" key="15">
    <source>
        <dbReference type="Proteomes" id="UP000324924"/>
    </source>
</evidence>
<evidence type="ECO:0000256" key="7">
    <source>
        <dbReference type="ARBA" id="ARBA00023029"/>
    </source>
</evidence>
<dbReference type="InterPro" id="IPR013826">
    <property type="entry name" value="Topo_IA_cen_sub3"/>
</dbReference>
<dbReference type="InterPro" id="IPR000380">
    <property type="entry name" value="Topo_IA"/>
</dbReference>
<dbReference type="GO" id="GO:0006265">
    <property type="term" value="P:DNA topological change"/>
    <property type="evidence" value="ECO:0007669"/>
    <property type="project" value="UniProtKB-UniRule"/>
</dbReference>
<feature type="site" description="Interaction with DNA" evidence="10">
    <location>
        <position position="147"/>
    </location>
</feature>
<dbReference type="AlphaFoldDB" id="A0A5C0UH22"/>
<dbReference type="PANTHER" id="PTHR42785">
    <property type="entry name" value="DNA TOPOISOMERASE, TYPE IA, CORE"/>
    <property type="match status" value="1"/>
</dbReference>
<keyword evidence="4" id="KW-0863">Zinc-finger</keyword>
<feature type="domain" description="Topo IA-type catalytic" evidence="13">
    <location>
        <begin position="133"/>
        <end position="563"/>
    </location>
</feature>
<organism evidence="14 15">
    <name type="scientific">Candidatus Nesciobacter abundans</name>
    <dbReference type="NCBI Taxonomy" id="2601668"/>
    <lineage>
        <taxon>Bacteria</taxon>
        <taxon>Pseudomonadati</taxon>
        <taxon>Pseudomonadota</taxon>
        <taxon>Alphaproteobacteria</taxon>
        <taxon>Holosporales</taxon>
        <taxon>Holosporaceae</taxon>
        <taxon>Candidatus Nesciobacter</taxon>
    </lineage>
</organism>
<feature type="region of interest" description="Interaction with DNA" evidence="10">
    <location>
        <begin position="172"/>
        <end position="177"/>
    </location>
</feature>
<dbReference type="Pfam" id="PF13368">
    <property type="entry name" value="Toprim_C_rpt"/>
    <property type="match status" value="3"/>
</dbReference>
<dbReference type="NCBIfam" id="TIGR01051">
    <property type="entry name" value="topA_bact"/>
    <property type="match status" value="1"/>
</dbReference>
<dbReference type="Gene3D" id="2.70.20.10">
    <property type="entry name" value="Topoisomerase I, domain 3"/>
    <property type="match status" value="1"/>
</dbReference>
<evidence type="ECO:0000259" key="13">
    <source>
        <dbReference type="PROSITE" id="PS52039"/>
    </source>
</evidence>
<feature type="domain" description="Toprim" evidence="12">
    <location>
        <begin position="1"/>
        <end position="115"/>
    </location>
</feature>
<evidence type="ECO:0000259" key="12">
    <source>
        <dbReference type="PROSITE" id="PS50880"/>
    </source>
</evidence>
<dbReference type="PROSITE" id="PS50880">
    <property type="entry name" value="TOPRIM"/>
    <property type="match status" value="1"/>
</dbReference>
<dbReference type="InterPro" id="IPR003601">
    <property type="entry name" value="Topo_IA_2"/>
</dbReference>
<dbReference type="Gene3D" id="3.30.65.10">
    <property type="entry name" value="Bacterial Topoisomerase I, domain 1"/>
    <property type="match status" value="1"/>
</dbReference>
<dbReference type="GO" id="GO:0003917">
    <property type="term" value="F:DNA topoisomerase type I (single strand cut, ATP-independent) activity"/>
    <property type="evidence" value="ECO:0007669"/>
    <property type="project" value="UniProtKB-UniRule"/>
</dbReference>
<protein>
    <recommendedName>
        <fullName evidence="10">DNA topoisomerase 1</fullName>
        <ecNumber evidence="10">5.6.2.1</ecNumber>
    </recommendedName>
    <alternativeName>
        <fullName evidence="10">DNA topoisomerase I</fullName>
    </alternativeName>
</protein>
<dbReference type="PRINTS" id="PR00417">
    <property type="entry name" value="PRTPISMRASEI"/>
</dbReference>
<dbReference type="EC" id="5.6.2.1" evidence="10"/>
<dbReference type="KEGG" id="nabu:FZC36_00920"/>
<evidence type="ECO:0000256" key="8">
    <source>
        <dbReference type="ARBA" id="ARBA00023125"/>
    </source>
</evidence>
<dbReference type="CDD" id="cd00186">
    <property type="entry name" value="TOP1Ac"/>
    <property type="match status" value="1"/>
</dbReference>
<dbReference type="Gene3D" id="1.10.290.10">
    <property type="entry name" value="Topoisomerase I, domain 4"/>
    <property type="match status" value="1"/>
</dbReference>
<dbReference type="SMART" id="SM00493">
    <property type="entry name" value="TOPRIM"/>
    <property type="match status" value="1"/>
</dbReference>
<dbReference type="GO" id="GO:0008270">
    <property type="term" value="F:zinc ion binding"/>
    <property type="evidence" value="ECO:0007669"/>
    <property type="project" value="UniProtKB-KW"/>
</dbReference>
<evidence type="ECO:0000256" key="6">
    <source>
        <dbReference type="ARBA" id="ARBA00022842"/>
    </source>
</evidence>
<dbReference type="SMART" id="SM00436">
    <property type="entry name" value="TOP1Bc"/>
    <property type="match status" value="1"/>
</dbReference>
<dbReference type="Gene3D" id="3.40.50.140">
    <property type="match status" value="1"/>
</dbReference>
<keyword evidence="15" id="KW-1185">Reference proteome</keyword>
<dbReference type="Pfam" id="PF01751">
    <property type="entry name" value="Toprim"/>
    <property type="match status" value="1"/>
</dbReference>
<dbReference type="InterPro" id="IPR028612">
    <property type="entry name" value="Topoisom_1_IA"/>
</dbReference>
<dbReference type="InterPro" id="IPR005733">
    <property type="entry name" value="TopoI_bac-type"/>
</dbReference>
<keyword evidence="6" id="KW-0460">Magnesium</keyword>
<feature type="site" description="Interaction with DNA" evidence="10">
    <location>
        <position position="159"/>
    </location>
</feature>
<dbReference type="Pfam" id="PF01396">
    <property type="entry name" value="Zn_ribbon_Top1"/>
    <property type="match status" value="1"/>
</dbReference>